<feature type="binding site" evidence="9">
    <location>
        <position position="142"/>
    </location>
    <ligand>
        <name>chlorophyll a</name>
        <dbReference type="ChEBI" id="CHEBI:58416"/>
        <label>3</label>
    </ligand>
</feature>
<feature type="binding site" evidence="9">
    <location>
        <position position="215"/>
    </location>
    <ligand>
        <name>chlorophyll a</name>
        <dbReference type="ChEBI" id="CHEBI:58416"/>
        <label>4</label>
    </ligand>
</feature>
<keyword evidence="5 7" id="KW-0157">Chromophore</keyword>
<evidence type="ECO:0000256" key="4">
    <source>
        <dbReference type="ARBA" id="ARBA00022640"/>
    </source>
</evidence>
<feature type="binding site" evidence="9">
    <location>
        <position position="56"/>
    </location>
    <ligand>
        <name>all-trans-violaxanthin</name>
        <dbReference type="ChEBI" id="CHEBI:35288"/>
    </ligand>
</feature>
<feature type="binding site" evidence="9">
    <location>
        <position position="192"/>
    </location>
    <ligand>
        <name>chlorophyll a</name>
        <dbReference type="ChEBI" id="CHEBI:58416"/>
        <label>5</label>
    </ligand>
</feature>
<keyword evidence="7" id="KW-0604">Photosystem II</keyword>
<keyword evidence="7" id="KW-0793">Thylakoid</keyword>
<feature type="binding site" evidence="9">
    <location>
        <position position="55"/>
    </location>
    <ligand>
        <name>chlorophyll a</name>
        <dbReference type="ChEBI" id="CHEBI:58416"/>
        <label>1</label>
    </ligand>
</feature>
<keyword evidence="8 9" id="KW-0002">3D-structure</keyword>
<feature type="binding site" evidence="9">
    <location>
        <position position="155"/>
    </location>
    <ligand>
        <name>chlorophyll a</name>
        <dbReference type="ChEBI" id="CHEBI:58416"/>
        <label>4</label>
    </ligand>
</feature>
<feature type="binding site" evidence="9">
    <location>
        <position position="77"/>
    </location>
    <ligand>
        <name>chlorophyll a</name>
        <dbReference type="ChEBI" id="CHEBI:58416"/>
        <label>2</label>
    </ligand>
</feature>
<feature type="binding site" evidence="9">
    <location>
        <position position="216"/>
    </location>
    <ligand>
        <name>chlorophyll a</name>
        <dbReference type="ChEBI" id="CHEBI:58416"/>
        <label>5</label>
    </ligand>
</feature>
<feature type="binding site" evidence="9">
    <location>
        <position position="175"/>
    </location>
    <ligand>
        <name>chlorophyll a</name>
        <dbReference type="ChEBI" id="CHEBI:58416"/>
        <label>4</label>
    </ligand>
</feature>
<dbReference type="Pfam" id="PF00504">
    <property type="entry name" value="Chloroa_b-bind"/>
    <property type="match status" value="1"/>
</dbReference>
<dbReference type="PDBsum" id="6IGZ"/>
<feature type="binding site" evidence="6">
    <location>
        <position position="178"/>
    </location>
    <ligand>
        <name>chlorophyll a</name>
        <dbReference type="ChEBI" id="CHEBI:58416"/>
        <label>1</label>
    </ligand>
</feature>
<keyword evidence="4 7" id="KW-0934">Plastid</keyword>
<feature type="binding site" evidence="9">
    <location>
        <position position="53"/>
    </location>
    <ligand>
        <name>chlorophyll a</name>
        <dbReference type="ChEBI" id="CHEBI:58416"/>
        <label>1</label>
    </ligand>
</feature>
<evidence type="ECO:0000313" key="8">
    <source>
        <dbReference type="PDB" id="6IGZ"/>
    </source>
</evidence>
<evidence type="ECO:0000256" key="6">
    <source>
        <dbReference type="PIRSR" id="PIRSR601344-1"/>
    </source>
</evidence>
<protein>
    <recommendedName>
        <fullName evidence="7">Chlorophyll a-b binding protein, chloroplastic</fullName>
    </recommendedName>
</protein>
<keyword evidence="2 7" id="KW-0150">Chloroplast</keyword>
<feature type="binding site" evidence="6">
    <location>
        <position position="175"/>
    </location>
    <ligand>
        <name>chlorophyll a</name>
        <dbReference type="ChEBI" id="CHEBI:58416"/>
        <label>1</label>
    </ligand>
</feature>
<evidence type="ECO:0000256" key="7">
    <source>
        <dbReference type="RuleBase" id="RU363080"/>
    </source>
</evidence>
<dbReference type="PANTHER" id="PTHR21649">
    <property type="entry name" value="CHLOROPHYLL A/B BINDING PROTEIN"/>
    <property type="match status" value="1"/>
</dbReference>
<dbReference type="GO" id="GO:0016168">
    <property type="term" value="F:chlorophyll binding"/>
    <property type="evidence" value="ECO:0007669"/>
    <property type="project" value="UniProtKB-KW"/>
</dbReference>
<feature type="binding site" evidence="9">
    <location>
        <position position="35"/>
    </location>
    <ligand>
        <name>chlorophyll b</name>
        <dbReference type="ChEBI" id="CHEBI:61721"/>
        <note>axial binding residue</note>
    </ligand>
    <ligandPart>
        <name>Mg</name>
        <dbReference type="ChEBI" id="CHEBI:25107"/>
    </ligandPart>
</feature>
<evidence type="ECO:0007829" key="9">
    <source>
        <dbReference type="PDB" id="6IGZ"/>
    </source>
</evidence>
<dbReference type="Gene3D" id="1.10.3460.10">
    <property type="entry name" value="Chlorophyll a/b binding protein domain"/>
    <property type="match status" value="1"/>
</dbReference>
<feature type="binding site" description="axial binding residue" evidence="6">
    <location>
        <position position="61"/>
    </location>
    <ligand>
        <name>chlorophyll b</name>
        <dbReference type="ChEBI" id="CHEBI:61721"/>
        <label>1</label>
    </ligand>
    <ligandPart>
        <name>Mg</name>
        <dbReference type="ChEBI" id="CHEBI:25107"/>
    </ligandPart>
</feature>
<feature type="binding site" evidence="9">
    <location>
        <position position="216"/>
    </location>
    <ligand>
        <name>chlorophyll a</name>
        <dbReference type="ChEBI" id="CHEBI:58416"/>
        <label>4</label>
    </ligand>
</feature>
<comment type="subcellular location">
    <subcellularLocation>
        <location evidence="7">Plastid</location>
        <location evidence="7">Chloroplast thylakoid membrane</location>
    </subcellularLocation>
</comment>
<evidence type="ECO:0000256" key="2">
    <source>
        <dbReference type="ARBA" id="ARBA00022528"/>
    </source>
</evidence>
<feature type="binding site" evidence="9">
    <location>
        <position position="69"/>
    </location>
    <ligand>
        <name>chlorophyll a</name>
        <dbReference type="ChEBI" id="CHEBI:58416"/>
        <label>2</label>
    </ligand>
</feature>
<dbReference type="AlphaFoldDB" id="A0A4V8GZZ6"/>
<keyword evidence="3 7" id="KW-0602">Photosynthesis</keyword>
<feature type="binding site" evidence="9">
    <location>
        <position position="73"/>
    </location>
    <ligand>
        <name>chlorophyll a</name>
        <dbReference type="ChEBI" id="CHEBI:58416"/>
        <label>3</label>
    </ligand>
</feature>
<feature type="binding site" evidence="9">
    <location>
        <position position="58"/>
    </location>
    <ligand>
        <name>all-trans-violaxanthin</name>
        <dbReference type="ChEBI" id="CHEBI:35288"/>
    </ligand>
</feature>
<evidence type="ECO:0000256" key="5">
    <source>
        <dbReference type="ARBA" id="ARBA00022991"/>
    </source>
</evidence>
<reference evidence="8 9" key="1">
    <citation type="journal article" date="2019" name="Nat. Plants">
        <title>Structure of a green algal photosystem I in complex with a large number of light-harvesting complex I subunits.</title>
        <authorList>
            <person name="Qin X."/>
            <person name="Pi X."/>
            <person name="Wang W."/>
            <person name="Han G."/>
            <person name="Zhu L."/>
            <person name="Liu M."/>
            <person name="Cheng L."/>
            <person name="Shen J.R."/>
            <person name="Kuang T."/>
            <person name="Sui S.F."/>
        </authorList>
    </citation>
    <scope>STRUCTURE BY ELECTRON MICROSCOPY (3.49 ANGSTROMS) IN COMPLEX WITH ALL-TRANS-VIOLAXANTHIN; CHLOROPHYLL A AND CHLOROPHYLL B</scope>
</reference>
<keyword evidence="7" id="KW-0603">Photosystem I</keyword>
<dbReference type="InterPro" id="IPR022796">
    <property type="entry name" value="Chloroa_b-bind"/>
</dbReference>
<feature type="binding site" evidence="6 9">
    <location>
        <position position="180"/>
    </location>
    <ligand>
        <name>chlorophyll a</name>
        <dbReference type="ChEBI" id="CHEBI:58416"/>
        <label>1</label>
    </ligand>
</feature>
<evidence type="ECO:0000256" key="3">
    <source>
        <dbReference type="ARBA" id="ARBA00022531"/>
    </source>
</evidence>
<evidence type="ECO:0000256" key="1">
    <source>
        <dbReference type="ARBA" id="ARBA00022494"/>
    </source>
</evidence>
<feature type="binding site" evidence="6 9">
    <location>
        <position position="74"/>
    </location>
    <ligand>
        <name>chlorophyll a</name>
        <dbReference type="ChEBI" id="CHEBI:58416"/>
        <label>1</label>
    </ligand>
</feature>
<comment type="similarity">
    <text evidence="7">Belongs to the light-harvesting chlorophyll a/b-binding (LHC) protein family.</text>
</comment>
<dbReference type="PDB" id="6IGZ">
    <property type="method" value="EM"/>
    <property type="resolution" value="3.49 A"/>
    <property type="chains" value="1/5=1-226"/>
</dbReference>
<feature type="binding site" evidence="9">
    <location>
        <position position="54"/>
    </location>
    <ligand>
        <name>chlorophyll a</name>
        <dbReference type="ChEBI" id="CHEBI:58416"/>
        <label>1</label>
    </ligand>
</feature>
<comment type="function">
    <text evidence="7">The light-harvesting complex (LHC) functions as a light receptor, it captures and delivers excitation energy to photosystems with which it is closely associated.</text>
</comment>
<feature type="binding site" evidence="9">
    <location>
        <position position="139"/>
    </location>
    <ligand>
        <name>chlorophyll a</name>
        <dbReference type="ChEBI" id="CHEBI:58416"/>
        <label>3</label>
    </ligand>
</feature>
<proteinExistence type="evidence at protein level"/>
<dbReference type="GO" id="GO:0009535">
    <property type="term" value="C:chloroplast thylakoid membrane"/>
    <property type="evidence" value="ECO:0007669"/>
    <property type="project" value="UniProtKB-SubCell"/>
</dbReference>
<name>A0A4V8GZZ6_9CHLO</name>
<accession>A0A4V8GZZ6</accession>
<dbReference type="GO" id="GO:0009523">
    <property type="term" value="C:photosystem II"/>
    <property type="evidence" value="ECO:0007669"/>
    <property type="project" value="UniProtKB-KW"/>
</dbReference>
<feature type="binding site" evidence="9">
    <location>
        <position position="219"/>
    </location>
    <ligand>
        <name>chlorophyll a</name>
        <dbReference type="ChEBI" id="CHEBI:58416"/>
        <label>5</label>
    </ligand>
</feature>
<feature type="binding site" description="axial binding residue" evidence="6">
    <location>
        <position position="79"/>
    </location>
    <ligand>
        <name>chlorophyll b</name>
        <dbReference type="ChEBI" id="CHEBI:61721"/>
        <label>1</label>
    </ligand>
    <ligandPart>
        <name>Mg</name>
        <dbReference type="ChEBI" id="CHEBI:25107"/>
    </ligandPart>
</feature>
<feature type="binding site" description="axial binding residue" evidence="6">
    <location>
        <position position="145"/>
    </location>
    <ligand>
        <name>chlorophyll b</name>
        <dbReference type="ChEBI" id="CHEBI:61721"/>
        <label>1</label>
    </ligand>
    <ligandPart>
        <name>Mg</name>
        <dbReference type="ChEBI" id="CHEBI:25107"/>
    </ligandPart>
</feature>
<sequence length="226" mass="24438">MASALMQKSCVSAVVARPSRVTNRSVRVQARPGNWLPGSEAPSYLPEDLPGNYGYDPLGISENPANMERMIECEVMNGRWAMLAVPGMLAQEALGFGNWHDAPSWVYEGGSPTWFGAGMPITDIKLLAVIELVLMGGAEAMRASEPDMEKRVYPGGAFDPAGFSKGNLAELKLKEIKNARLAMFAFVGFVLQYYATGKGPVQCWTEHIADPLGANFATNGTSLPFF</sequence>
<dbReference type="SUPFAM" id="SSF103511">
    <property type="entry name" value="Chlorophyll a-b binding protein"/>
    <property type="match status" value="1"/>
</dbReference>
<feature type="binding site" evidence="6">
    <location>
        <position position="174"/>
    </location>
    <ligand>
        <name>chlorophyll a</name>
        <dbReference type="ChEBI" id="CHEBI:58416"/>
        <label>1</label>
    </ligand>
</feature>
<dbReference type="GO" id="GO:0009765">
    <property type="term" value="P:photosynthesis, light harvesting"/>
    <property type="evidence" value="ECO:0007669"/>
    <property type="project" value="InterPro"/>
</dbReference>
<feature type="binding site" evidence="6">
    <location>
        <position position="192"/>
    </location>
    <ligand>
        <name>chlorophyll a</name>
        <dbReference type="ChEBI" id="CHEBI:58416"/>
        <label>1</label>
    </ligand>
</feature>
<organism evidence="8">
    <name type="scientific">Bryopsis corticulans</name>
    <dbReference type="NCBI Taxonomy" id="325651"/>
    <lineage>
        <taxon>Eukaryota</taxon>
        <taxon>Viridiplantae</taxon>
        <taxon>Chlorophyta</taxon>
        <taxon>core chlorophytes</taxon>
        <taxon>Ulvophyceae</taxon>
        <taxon>TCBD clade</taxon>
        <taxon>Bryopsidales</taxon>
        <taxon>Bryopsidineae</taxon>
        <taxon>Bryopsidaceae</taxon>
        <taxon>Bryopsis</taxon>
    </lineage>
</organism>
<feature type="binding site" evidence="9">
    <location>
        <position position="174"/>
    </location>
    <ligand>
        <name>chlorophyll a</name>
        <dbReference type="ChEBI" id="CHEBI:58416"/>
        <label>4</label>
    </ligand>
</feature>
<keyword evidence="1 6" id="KW-0148">Chlorophyll</keyword>
<feature type="binding site" evidence="6">
    <location>
        <position position="207"/>
    </location>
    <ligand>
        <name>chlorophyll a</name>
        <dbReference type="ChEBI" id="CHEBI:58416"/>
        <label>1</label>
    </ligand>
</feature>
<feature type="binding site" evidence="9">
    <location>
        <position position="203"/>
    </location>
    <ligand>
        <name>chlorophyll a</name>
        <dbReference type="ChEBI" id="CHEBI:58416"/>
        <label>5</label>
    </ligand>
</feature>
<dbReference type="GO" id="GO:0009522">
    <property type="term" value="C:photosystem I"/>
    <property type="evidence" value="ECO:0007669"/>
    <property type="project" value="UniProtKB-KW"/>
</dbReference>
<dbReference type="SMR" id="A0A4V8GZZ6"/>
<feature type="binding site" evidence="9">
    <location>
        <position position="99"/>
    </location>
    <ligand>
        <name>all-trans-violaxanthin</name>
        <dbReference type="ChEBI" id="CHEBI:35288"/>
    </ligand>
</feature>
<dbReference type="InterPro" id="IPR001344">
    <property type="entry name" value="Chloro_AB-bd_pln"/>
</dbReference>